<accession>A0ACB9BPG9</accession>
<dbReference type="EMBL" id="CM042014">
    <property type="protein sequence ID" value="KAI3723931.1"/>
    <property type="molecule type" value="Genomic_DNA"/>
</dbReference>
<evidence type="ECO:0000313" key="2">
    <source>
        <dbReference type="Proteomes" id="UP001055811"/>
    </source>
</evidence>
<sequence length="69" mass="8024">MKTNPLSYGQHWEAGRELIQVVGQNLIASLLDPFIYFFFIPICFLFLHRRLLHFYCFGLDGGDQSIDSN</sequence>
<keyword evidence="2" id="KW-1185">Reference proteome</keyword>
<gene>
    <name evidence="1" type="ORF">L2E82_35693</name>
</gene>
<reference evidence="2" key="1">
    <citation type="journal article" date="2022" name="Mol. Ecol. Resour.">
        <title>The genomes of chicory, endive, great burdock and yacon provide insights into Asteraceae palaeo-polyploidization history and plant inulin production.</title>
        <authorList>
            <person name="Fan W."/>
            <person name="Wang S."/>
            <person name="Wang H."/>
            <person name="Wang A."/>
            <person name="Jiang F."/>
            <person name="Liu H."/>
            <person name="Zhao H."/>
            <person name="Xu D."/>
            <person name="Zhang Y."/>
        </authorList>
    </citation>
    <scope>NUCLEOTIDE SEQUENCE [LARGE SCALE GENOMIC DNA]</scope>
    <source>
        <strain evidence="2">cv. Punajuju</strain>
    </source>
</reference>
<organism evidence="1 2">
    <name type="scientific">Cichorium intybus</name>
    <name type="common">Chicory</name>
    <dbReference type="NCBI Taxonomy" id="13427"/>
    <lineage>
        <taxon>Eukaryota</taxon>
        <taxon>Viridiplantae</taxon>
        <taxon>Streptophyta</taxon>
        <taxon>Embryophyta</taxon>
        <taxon>Tracheophyta</taxon>
        <taxon>Spermatophyta</taxon>
        <taxon>Magnoliopsida</taxon>
        <taxon>eudicotyledons</taxon>
        <taxon>Gunneridae</taxon>
        <taxon>Pentapetalae</taxon>
        <taxon>asterids</taxon>
        <taxon>campanulids</taxon>
        <taxon>Asterales</taxon>
        <taxon>Asteraceae</taxon>
        <taxon>Cichorioideae</taxon>
        <taxon>Cichorieae</taxon>
        <taxon>Cichoriinae</taxon>
        <taxon>Cichorium</taxon>
    </lineage>
</organism>
<protein>
    <submittedName>
        <fullName evidence="1">Uncharacterized protein</fullName>
    </submittedName>
</protein>
<reference evidence="1 2" key="2">
    <citation type="journal article" date="2022" name="Mol. Ecol. Resour.">
        <title>The genomes of chicory, endive, great burdock and yacon provide insights into Asteraceae paleo-polyploidization history and plant inulin production.</title>
        <authorList>
            <person name="Fan W."/>
            <person name="Wang S."/>
            <person name="Wang H."/>
            <person name="Wang A."/>
            <person name="Jiang F."/>
            <person name="Liu H."/>
            <person name="Zhao H."/>
            <person name="Xu D."/>
            <person name="Zhang Y."/>
        </authorList>
    </citation>
    <scope>NUCLEOTIDE SEQUENCE [LARGE SCALE GENOMIC DNA]</scope>
    <source>
        <strain evidence="2">cv. Punajuju</strain>
        <tissue evidence="1">Leaves</tissue>
    </source>
</reference>
<dbReference type="Proteomes" id="UP001055811">
    <property type="component" value="Linkage Group LG06"/>
</dbReference>
<proteinExistence type="predicted"/>
<comment type="caution">
    <text evidence="1">The sequence shown here is derived from an EMBL/GenBank/DDBJ whole genome shotgun (WGS) entry which is preliminary data.</text>
</comment>
<name>A0ACB9BPG9_CICIN</name>
<evidence type="ECO:0000313" key="1">
    <source>
        <dbReference type="EMBL" id="KAI3723931.1"/>
    </source>
</evidence>